<evidence type="ECO:0000313" key="2">
    <source>
        <dbReference type="EMBL" id="AHF17445.1"/>
    </source>
</evidence>
<dbReference type="AlphaFoldDB" id="W0F321"/>
<dbReference type="InterPro" id="IPR009937">
    <property type="entry name" value="Phage_holin_3_6"/>
</dbReference>
<keyword evidence="1" id="KW-1133">Transmembrane helix</keyword>
<dbReference type="RefSeq" id="WP_008584883.1">
    <property type="nucleotide sequence ID" value="NZ_CP007035.1"/>
</dbReference>
<dbReference type="HOGENOM" id="CLU_2130800_0_0_10"/>
<keyword evidence="3" id="KW-1185">Reference proteome</keyword>
<proteinExistence type="predicted"/>
<protein>
    <recommendedName>
        <fullName evidence="4">Phage holin family protein</fullName>
    </recommendedName>
</protein>
<evidence type="ECO:0000313" key="3">
    <source>
        <dbReference type="Proteomes" id="UP000003586"/>
    </source>
</evidence>
<dbReference type="KEGG" id="nso:NIASO_07610"/>
<organism evidence="2 3">
    <name type="scientific">Niabella soli DSM 19437</name>
    <dbReference type="NCBI Taxonomy" id="929713"/>
    <lineage>
        <taxon>Bacteria</taxon>
        <taxon>Pseudomonadati</taxon>
        <taxon>Bacteroidota</taxon>
        <taxon>Chitinophagia</taxon>
        <taxon>Chitinophagales</taxon>
        <taxon>Chitinophagaceae</taxon>
        <taxon>Niabella</taxon>
    </lineage>
</organism>
<dbReference type="EMBL" id="CP007035">
    <property type="protein sequence ID" value="AHF17445.1"/>
    <property type="molecule type" value="Genomic_DNA"/>
</dbReference>
<name>W0F321_9BACT</name>
<evidence type="ECO:0000256" key="1">
    <source>
        <dbReference type="SAM" id="Phobius"/>
    </source>
</evidence>
<dbReference type="OrthoDB" id="676981at2"/>
<reference evidence="2 3" key="1">
    <citation type="submission" date="2013-12" db="EMBL/GenBank/DDBJ databases">
        <authorList>
            <consortium name="DOE Joint Genome Institute"/>
            <person name="Eisen J."/>
            <person name="Huntemann M."/>
            <person name="Han J."/>
            <person name="Chen A."/>
            <person name="Kyrpides N."/>
            <person name="Mavromatis K."/>
            <person name="Markowitz V."/>
            <person name="Palaniappan K."/>
            <person name="Ivanova N."/>
            <person name="Schaumberg A."/>
            <person name="Pati A."/>
            <person name="Liolios K."/>
            <person name="Nordberg H.P."/>
            <person name="Cantor M.N."/>
            <person name="Hua S.X."/>
            <person name="Woyke T."/>
        </authorList>
    </citation>
    <scope>NUCLEOTIDE SEQUENCE [LARGE SCALE GENOMIC DNA]</scope>
    <source>
        <strain evidence="3">DSM 19437</strain>
    </source>
</reference>
<dbReference type="Proteomes" id="UP000003586">
    <property type="component" value="Chromosome"/>
</dbReference>
<sequence length="113" mass="12661">MFELKDKIENVAENIEEIAQSYYRLSVIQLVQKGSKLGAALLVIGLVTLLAFFSFLFIGFGVSWWIGNALGHPMWGFLIVAGFLLLVLVLILALKKKVIVPLIRNVIIKNLYD</sequence>
<accession>W0F321</accession>
<feature type="transmembrane region" description="Helical" evidence="1">
    <location>
        <begin position="72"/>
        <end position="94"/>
    </location>
</feature>
<dbReference type="STRING" id="929713.NIASO_07610"/>
<dbReference type="Pfam" id="PF07332">
    <property type="entry name" value="Phage_holin_3_6"/>
    <property type="match status" value="1"/>
</dbReference>
<gene>
    <name evidence="2" type="ORF">NIASO_07610</name>
</gene>
<feature type="transmembrane region" description="Helical" evidence="1">
    <location>
        <begin position="39"/>
        <end position="66"/>
    </location>
</feature>
<keyword evidence="1" id="KW-0472">Membrane</keyword>
<evidence type="ECO:0008006" key="4">
    <source>
        <dbReference type="Google" id="ProtNLM"/>
    </source>
</evidence>
<keyword evidence="1" id="KW-0812">Transmembrane</keyword>